<sequence>MPSNAALIHQFYTAFAAGDAAGMLACYADNVVFEDPAFGMLRGERAKNMWRMLLSRGGSELRVSYGEVATTGDRGSASWRAEYFYGPKRRKVVNEIHASFVFQDGKIIRHTDVFDLWKWSRQALGLPGWLVGWSPMLRRKIRASTGRLLDGFAGGE</sequence>
<dbReference type="SUPFAM" id="SSF54427">
    <property type="entry name" value="NTF2-like"/>
    <property type="match status" value="1"/>
</dbReference>
<dbReference type="InterPro" id="IPR037401">
    <property type="entry name" value="SnoaL-like"/>
</dbReference>
<evidence type="ECO:0000313" key="2">
    <source>
        <dbReference type="EMBL" id="MBC6995571.1"/>
    </source>
</evidence>
<accession>A0A923PMR5</accession>
<name>A0A923PMR5_9BACT</name>
<dbReference type="Gene3D" id="3.10.450.50">
    <property type="match status" value="1"/>
</dbReference>
<evidence type="ECO:0000313" key="3">
    <source>
        <dbReference type="Proteomes" id="UP000650081"/>
    </source>
</evidence>
<dbReference type="RefSeq" id="WP_187467602.1">
    <property type="nucleotide sequence ID" value="NZ_JACSIT010000139.1"/>
</dbReference>
<dbReference type="Proteomes" id="UP000650081">
    <property type="component" value="Unassembled WGS sequence"/>
</dbReference>
<evidence type="ECO:0000259" key="1">
    <source>
        <dbReference type="Pfam" id="PF12680"/>
    </source>
</evidence>
<organism evidence="2 3">
    <name type="scientific">Neolewinella lacunae</name>
    <dbReference type="NCBI Taxonomy" id="1517758"/>
    <lineage>
        <taxon>Bacteria</taxon>
        <taxon>Pseudomonadati</taxon>
        <taxon>Bacteroidota</taxon>
        <taxon>Saprospiria</taxon>
        <taxon>Saprospirales</taxon>
        <taxon>Lewinellaceae</taxon>
        <taxon>Neolewinella</taxon>
    </lineage>
</organism>
<proteinExistence type="predicted"/>
<dbReference type="InterPro" id="IPR032710">
    <property type="entry name" value="NTF2-like_dom_sf"/>
</dbReference>
<keyword evidence="3" id="KW-1185">Reference proteome</keyword>
<dbReference type="EMBL" id="JACSIT010000139">
    <property type="protein sequence ID" value="MBC6995571.1"/>
    <property type="molecule type" value="Genomic_DNA"/>
</dbReference>
<protein>
    <submittedName>
        <fullName evidence="2">Nuclear transport factor 2 family protein</fullName>
    </submittedName>
</protein>
<dbReference type="Pfam" id="PF12680">
    <property type="entry name" value="SnoaL_2"/>
    <property type="match status" value="1"/>
</dbReference>
<comment type="caution">
    <text evidence="2">The sequence shown here is derived from an EMBL/GenBank/DDBJ whole genome shotgun (WGS) entry which is preliminary data.</text>
</comment>
<reference evidence="2" key="1">
    <citation type="submission" date="2020-08" db="EMBL/GenBank/DDBJ databases">
        <title>Lewinella bacteria from marine environments.</title>
        <authorList>
            <person name="Zhong Y."/>
        </authorList>
    </citation>
    <scope>NUCLEOTIDE SEQUENCE</scope>
    <source>
        <strain evidence="2">KCTC 42187</strain>
    </source>
</reference>
<feature type="domain" description="SnoaL-like" evidence="1">
    <location>
        <begin position="9"/>
        <end position="110"/>
    </location>
</feature>
<dbReference type="AlphaFoldDB" id="A0A923PMR5"/>
<gene>
    <name evidence="2" type="ORF">H9S92_15490</name>
</gene>